<organism evidence="1 2">
    <name type="scientific">Flavobacterium ginsengiterrae</name>
    <dbReference type="NCBI Taxonomy" id="871695"/>
    <lineage>
        <taxon>Bacteria</taxon>
        <taxon>Pseudomonadati</taxon>
        <taxon>Bacteroidota</taxon>
        <taxon>Flavobacteriia</taxon>
        <taxon>Flavobacteriales</taxon>
        <taxon>Flavobacteriaceae</taxon>
        <taxon>Flavobacterium</taxon>
    </lineage>
</organism>
<dbReference type="Pfam" id="PF13599">
    <property type="entry name" value="Pentapeptide_4"/>
    <property type="match status" value="1"/>
</dbReference>
<dbReference type="EMBL" id="BAABDU010000003">
    <property type="protein sequence ID" value="GAA3767179.1"/>
    <property type="molecule type" value="Genomic_DNA"/>
</dbReference>
<accession>A0ABP7GQN4</accession>
<dbReference type="PANTHER" id="PTHR14136">
    <property type="entry name" value="BTB_POZ DOMAIN-CONTAINING PROTEIN KCTD9"/>
    <property type="match status" value="1"/>
</dbReference>
<evidence type="ECO:0008006" key="3">
    <source>
        <dbReference type="Google" id="ProtNLM"/>
    </source>
</evidence>
<dbReference type="RefSeq" id="WP_345143682.1">
    <property type="nucleotide sequence ID" value="NZ_BAABDU010000003.1"/>
</dbReference>
<keyword evidence="2" id="KW-1185">Reference proteome</keyword>
<evidence type="ECO:0000313" key="2">
    <source>
        <dbReference type="Proteomes" id="UP001500748"/>
    </source>
</evidence>
<dbReference type="Gene3D" id="2.160.20.80">
    <property type="entry name" value="E3 ubiquitin-protein ligase SopA"/>
    <property type="match status" value="1"/>
</dbReference>
<dbReference type="Proteomes" id="UP001500748">
    <property type="component" value="Unassembled WGS sequence"/>
</dbReference>
<proteinExistence type="predicted"/>
<reference evidence="2" key="1">
    <citation type="journal article" date="2019" name="Int. J. Syst. Evol. Microbiol.">
        <title>The Global Catalogue of Microorganisms (GCM) 10K type strain sequencing project: providing services to taxonomists for standard genome sequencing and annotation.</title>
        <authorList>
            <consortium name="The Broad Institute Genomics Platform"/>
            <consortium name="The Broad Institute Genome Sequencing Center for Infectious Disease"/>
            <person name="Wu L."/>
            <person name="Ma J."/>
        </authorList>
    </citation>
    <scope>NUCLEOTIDE SEQUENCE [LARGE SCALE GENOMIC DNA]</scope>
    <source>
        <strain evidence="2">JCM 17337</strain>
    </source>
</reference>
<dbReference type="SUPFAM" id="SSF141571">
    <property type="entry name" value="Pentapeptide repeat-like"/>
    <property type="match status" value="1"/>
</dbReference>
<name>A0ABP7GQN4_9FLAO</name>
<protein>
    <recommendedName>
        <fullName evidence="3">Pentapeptide repeat protein</fullName>
    </recommendedName>
</protein>
<evidence type="ECO:0000313" key="1">
    <source>
        <dbReference type="EMBL" id="GAA3767179.1"/>
    </source>
</evidence>
<dbReference type="InterPro" id="IPR051082">
    <property type="entry name" value="Pentapeptide-BTB/POZ_domain"/>
</dbReference>
<sequence length="209" mass="24048">MVFKKKELIDRWYNDQYLEMIKKEIETIKNGNKIIENVDLTGIVIGPSAVMAIKDLNFYKVNFLNVDLSHCEISGSINNAYLNNVNFFKAKLDRSTMFKAEILNCNFSYSKIIVNMDDAVCEDCNFASVQFNAGTLGLEYGGRRVKFKNCNFTNAIFNRVEFRASKFINCNFENTKFINCDFRGVKLEGLNSPHSSQFEKMDIPEWATV</sequence>
<comment type="caution">
    <text evidence="1">The sequence shown here is derived from an EMBL/GenBank/DDBJ whole genome shotgun (WGS) entry which is preliminary data.</text>
</comment>
<dbReference type="PANTHER" id="PTHR14136:SF17">
    <property type="entry name" value="BTB_POZ DOMAIN-CONTAINING PROTEIN KCTD9"/>
    <property type="match status" value="1"/>
</dbReference>
<gene>
    <name evidence="1" type="ORF">GCM10022423_19960</name>
</gene>
<dbReference type="InterPro" id="IPR001646">
    <property type="entry name" value="5peptide_repeat"/>
</dbReference>